<dbReference type="SUPFAM" id="SSF143011">
    <property type="entry name" value="RelE-like"/>
    <property type="match status" value="1"/>
</dbReference>
<organism evidence="3 4">
    <name type="scientific">SAR86 cluster bacterium</name>
    <dbReference type="NCBI Taxonomy" id="2030880"/>
    <lineage>
        <taxon>Bacteria</taxon>
        <taxon>Pseudomonadati</taxon>
        <taxon>Pseudomonadota</taxon>
        <taxon>Gammaproteobacteria</taxon>
        <taxon>SAR86 cluster</taxon>
    </lineage>
</organism>
<dbReference type="NCBIfam" id="TIGR02385">
    <property type="entry name" value="RelE_StbE"/>
    <property type="match status" value="1"/>
</dbReference>
<proteinExistence type="inferred from homology"/>
<gene>
    <name evidence="3" type="ORF">COA96_15200</name>
</gene>
<dbReference type="Pfam" id="PF05016">
    <property type="entry name" value="ParE_toxin"/>
    <property type="match status" value="1"/>
</dbReference>
<dbReference type="Proteomes" id="UP000218327">
    <property type="component" value="Unassembled WGS sequence"/>
</dbReference>
<evidence type="ECO:0000313" key="4">
    <source>
        <dbReference type="Proteomes" id="UP000218327"/>
    </source>
</evidence>
<dbReference type="InterPro" id="IPR007712">
    <property type="entry name" value="RelE/ParE_toxin"/>
</dbReference>
<comment type="caution">
    <text evidence="3">The sequence shown here is derived from an EMBL/GenBank/DDBJ whole genome shotgun (WGS) entry which is preliminary data.</text>
</comment>
<evidence type="ECO:0000256" key="2">
    <source>
        <dbReference type="ARBA" id="ARBA00022649"/>
    </source>
</evidence>
<name>A0A2A5ASN7_9GAMM</name>
<evidence type="ECO:0000256" key="1">
    <source>
        <dbReference type="ARBA" id="ARBA00006226"/>
    </source>
</evidence>
<protein>
    <submittedName>
        <fullName evidence="3">Type II toxin-antitoxin system mRNA interferase toxin, RelE/StbE family</fullName>
    </submittedName>
</protein>
<dbReference type="Gene3D" id="3.30.2310.20">
    <property type="entry name" value="RelE-like"/>
    <property type="match status" value="1"/>
</dbReference>
<reference evidence="4" key="1">
    <citation type="submission" date="2017-08" db="EMBL/GenBank/DDBJ databases">
        <title>A dynamic microbial community with high functional redundancy inhabits the cold, oxic subseafloor aquifer.</title>
        <authorList>
            <person name="Tully B.J."/>
            <person name="Wheat C.G."/>
            <person name="Glazer B.T."/>
            <person name="Huber J.A."/>
        </authorList>
    </citation>
    <scope>NUCLEOTIDE SEQUENCE [LARGE SCALE GENOMIC DNA]</scope>
</reference>
<evidence type="ECO:0000313" key="3">
    <source>
        <dbReference type="EMBL" id="PCJ21866.1"/>
    </source>
</evidence>
<dbReference type="PANTHER" id="PTHR35601">
    <property type="entry name" value="TOXIN RELE"/>
    <property type="match status" value="1"/>
</dbReference>
<sequence length="107" mass="12417">MNWKIEFDAGFAKDLKKLGRPAQQRIKKYLDKLQAECANPKERGEPLKANLSGFWKYRVGDYRLLCQIIDGEVILLYAMVAAHRSRSYLDKSVDELIKRAIDLKDKT</sequence>
<dbReference type="PANTHER" id="PTHR35601:SF1">
    <property type="entry name" value="TOXIN RELE"/>
    <property type="match status" value="1"/>
</dbReference>
<keyword evidence="2" id="KW-1277">Toxin-antitoxin system</keyword>
<accession>A0A2A5ASN7</accession>
<dbReference type="AlphaFoldDB" id="A0A2A5ASN7"/>
<dbReference type="EMBL" id="NVVJ01000070">
    <property type="protein sequence ID" value="PCJ21866.1"/>
    <property type="molecule type" value="Genomic_DNA"/>
</dbReference>
<dbReference type="InterPro" id="IPR035093">
    <property type="entry name" value="RelE/ParE_toxin_dom_sf"/>
</dbReference>
<comment type="similarity">
    <text evidence="1">Belongs to the RelE toxin family.</text>
</comment>